<sequence>MDVCPNEILDLIFSEACVDDGFTGRSLSLVSKRIHDTSRRYTFQSIALYGPHRISSFAHVLDKADLKYHTIRHLYLADRSRFWVEGRPDQDKKRDTPPARIRLLSRPSRPQDRLPIPQMLTLLLFDKYDEQPLSDAISLPRLHELTVHDPSLARIPSPLPRCLSLRRLHVIFALGRPWTAAMSHLAPHLTHLRISGLGSSPLPLMDIVCSLERLPPTAPQDDLASKDAGLVGFPPTLERVLVQLLQNHFHNLDCANQSAQVLLVTPMALHLKNTAMQDVRRRIVLLKPAWMSGNLPELLTGESADVQFYMGLTAAWQRRTEGLESAVWDVERESVLASYGYWAGDQQ</sequence>
<dbReference type="EMBL" id="AYKW01000015">
    <property type="protein sequence ID" value="PIL30388.1"/>
    <property type="molecule type" value="Genomic_DNA"/>
</dbReference>
<evidence type="ECO:0008006" key="3">
    <source>
        <dbReference type="Google" id="ProtNLM"/>
    </source>
</evidence>
<reference evidence="1 2" key="1">
    <citation type="journal article" date="2015" name="Sci. Rep.">
        <title>Chromosome-level genome map provides insights into diverse defense mechanisms in the medicinal fungus Ganoderma sinense.</title>
        <authorList>
            <person name="Zhu Y."/>
            <person name="Xu J."/>
            <person name="Sun C."/>
            <person name="Zhou S."/>
            <person name="Xu H."/>
            <person name="Nelson D.R."/>
            <person name="Qian J."/>
            <person name="Song J."/>
            <person name="Luo H."/>
            <person name="Xiang L."/>
            <person name="Li Y."/>
            <person name="Xu Z."/>
            <person name="Ji A."/>
            <person name="Wang L."/>
            <person name="Lu S."/>
            <person name="Hayward A."/>
            <person name="Sun W."/>
            <person name="Li X."/>
            <person name="Schwartz D.C."/>
            <person name="Wang Y."/>
            <person name="Chen S."/>
        </authorList>
    </citation>
    <scope>NUCLEOTIDE SEQUENCE [LARGE SCALE GENOMIC DNA]</scope>
    <source>
        <strain evidence="1 2">ZZ0214-1</strain>
    </source>
</reference>
<proteinExistence type="predicted"/>
<evidence type="ECO:0000313" key="2">
    <source>
        <dbReference type="Proteomes" id="UP000230002"/>
    </source>
</evidence>
<dbReference type="Proteomes" id="UP000230002">
    <property type="component" value="Unassembled WGS sequence"/>
</dbReference>
<organism evidence="1 2">
    <name type="scientific">Ganoderma sinense ZZ0214-1</name>
    <dbReference type="NCBI Taxonomy" id="1077348"/>
    <lineage>
        <taxon>Eukaryota</taxon>
        <taxon>Fungi</taxon>
        <taxon>Dikarya</taxon>
        <taxon>Basidiomycota</taxon>
        <taxon>Agaricomycotina</taxon>
        <taxon>Agaricomycetes</taxon>
        <taxon>Polyporales</taxon>
        <taxon>Polyporaceae</taxon>
        <taxon>Ganoderma</taxon>
    </lineage>
</organism>
<evidence type="ECO:0000313" key="1">
    <source>
        <dbReference type="EMBL" id="PIL30388.1"/>
    </source>
</evidence>
<protein>
    <recommendedName>
        <fullName evidence="3">F-box domain-containing protein</fullName>
    </recommendedName>
</protein>
<dbReference type="AlphaFoldDB" id="A0A2G8S9Y2"/>
<name>A0A2G8S9Y2_9APHY</name>
<dbReference type="STRING" id="1077348.A0A2G8S9Y2"/>
<keyword evidence="2" id="KW-1185">Reference proteome</keyword>
<gene>
    <name evidence="1" type="ORF">GSI_07573</name>
</gene>
<comment type="caution">
    <text evidence="1">The sequence shown here is derived from an EMBL/GenBank/DDBJ whole genome shotgun (WGS) entry which is preliminary data.</text>
</comment>
<dbReference type="OrthoDB" id="2724111at2759"/>
<accession>A0A2G8S9Y2</accession>